<sequence>MVCHHLQFGFCGVGGSGLYKRRIGTVNDLIKVDSISVMIG</sequence>
<comment type="caution">
    <text evidence="1">The sequence shown here is derived from an EMBL/GenBank/DDBJ whole genome shotgun (WGS) entry which is preliminary data.</text>
</comment>
<evidence type="ECO:0000313" key="2">
    <source>
        <dbReference type="Proteomes" id="UP000034617"/>
    </source>
</evidence>
<reference evidence="1 2" key="1">
    <citation type="journal article" date="2015" name="Nature">
        <title>rRNA introns, odd ribosomes, and small enigmatic genomes across a large radiation of phyla.</title>
        <authorList>
            <person name="Brown C.T."/>
            <person name="Hug L.A."/>
            <person name="Thomas B.C."/>
            <person name="Sharon I."/>
            <person name="Castelle C.J."/>
            <person name="Singh A."/>
            <person name="Wilkins M.J."/>
            <person name="Williams K.H."/>
            <person name="Banfield J.F."/>
        </authorList>
    </citation>
    <scope>NUCLEOTIDE SEQUENCE [LARGE SCALE GENOMIC DNA]</scope>
</reference>
<proteinExistence type="predicted"/>
<accession>A0A0G1GNH0</accession>
<dbReference type="Proteomes" id="UP000034617">
    <property type="component" value="Unassembled WGS sequence"/>
</dbReference>
<dbReference type="AlphaFoldDB" id="A0A0G1GNH0"/>
<evidence type="ECO:0000313" key="1">
    <source>
        <dbReference type="EMBL" id="KKT36070.1"/>
    </source>
</evidence>
<dbReference type="EMBL" id="LCHM01000045">
    <property type="protein sequence ID" value="KKT36070.1"/>
    <property type="molecule type" value="Genomic_DNA"/>
</dbReference>
<protein>
    <submittedName>
        <fullName evidence="1">Uncharacterized protein</fullName>
    </submittedName>
</protein>
<name>A0A0G1GNH0_9BACT</name>
<organism evidence="1 2">
    <name type="scientific">Candidatus Gottesmanbacteria bacterium GW2011_GWB1_44_11c</name>
    <dbReference type="NCBI Taxonomy" id="1618447"/>
    <lineage>
        <taxon>Bacteria</taxon>
        <taxon>Candidatus Gottesmaniibacteriota</taxon>
    </lineage>
</organism>
<gene>
    <name evidence="1" type="ORF">UW22_C0045G0020</name>
</gene>